<gene>
    <name evidence="1" type="ORF">EZS28_052125</name>
</gene>
<protein>
    <submittedName>
        <fullName evidence="1">Uncharacterized protein</fullName>
    </submittedName>
</protein>
<proteinExistence type="predicted"/>
<evidence type="ECO:0000313" key="1">
    <source>
        <dbReference type="EMBL" id="KAA6345948.1"/>
    </source>
</evidence>
<organism evidence="1 2">
    <name type="scientific">Streblomastix strix</name>
    <dbReference type="NCBI Taxonomy" id="222440"/>
    <lineage>
        <taxon>Eukaryota</taxon>
        <taxon>Metamonada</taxon>
        <taxon>Preaxostyla</taxon>
        <taxon>Oxymonadida</taxon>
        <taxon>Streblomastigidae</taxon>
        <taxon>Streblomastix</taxon>
    </lineage>
</organism>
<accession>A0A5J4SJ74</accession>
<dbReference type="EMBL" id="SNRW01040182">
    <property type="protein sequence ID" value="KAA6345948.1"/>
    <property type="molecule type" value="Genomic_DNA"/>
</dbReference>
<name>A0A5J4SJ74_9EUKA</name>
<dbReference type="AlphaFoldDB" id="A0A5J4SJ74"/>
<sequence length="103" mass="11870">MTLSNNGICKASNTIFLHPQQEQMTQLGKQHVIQAKIMKDYTRYLNKDVRQGEKEVNNYYHCLLLGQGNDLISPSLLISPLAHPEYVSQPEVKWKQEENSLEN</sequence>
<dbReference type="Proteomes" id="UP000324800">
    <property type="component" value="Unassembled WGS sequence"/>
</dbReference>
<comment type="caution">
    <text evidence="1">The sequence shown here is derived from an EMBL/GenBank/DDBJ whole genome shotgun (WGS) entry which is preliminary data.</text>
</comment>
<evidence type="ECO:0000313" key="2">
    <source>
        <dbReference type="Proteomes" id="UP000324800"/>
    </source>
</evidence>
<reference evidence="1 2" key="1">
    <citation type="submission" date="2019-03" db="EMBL/GenBank/DDBJ databases">
        <title>Single cell metagenomics reveals metabolic interactions within the superorganism composed of flagellate Streblomastix strix and complex community of Bacteroidetes bacteria on its surface.</title>
        <authorList>
            <person name="Treitli S.C."/>
            <person name="Kolisko M."/>
            <person name="Husnik F."/>
            <person name="Keeling P."/>
            <person name="Hampl V."/>
        </authorList>
    </citation>
    <scope>NUCLEOTIDE SEQUENCE [LARGE SCALE GENOMIC DNA]</scope>
    <source>
        <strain evidence="1">ST1C</strain>
    </source>
</reference>